<organism evidence="1 2">
    <name type="scientific">candidate division WWE3 bacterium CG_4_9_14_3_um_filter_34_6</name>
    <dbReference type="NCBI Taxonomy" id="1975079"/>
    <lineage>
        <taxon>Bacteria</taxon>
        <taxon>Katanobacteria</taxon>
    </lineage>
</organism>
<gene>
    <name evidence="1" type="ORF">CO178_01090</name>
</gene>
<dbReference type="InterPro" id="IPR029063">
    <property type="entry name" value="SAM-dependent_MTases_sf"/>
</dbReference>
<evidence type="ECO:0008006" key="3">
    <source>
        <dbReference type="Google" id="ProtNLM"/>
    </source>
</evidence>
<dbReference type="Proteomes" id="UP000230683">
    <property type="component" value="Unassembled WGS sequence"/>
</dbReference>
<sequence>MSQHTIRKKPKMNKKFRFQLLHEWIIANYLPLKVLDVAGGKGLLSYLLNKSGYNSTVIDPASEFRPMKYTDLISGERSKISKEEQNNIPRIKNIFLEEMTKDYDLIVGIHAHGCNIKIIDSCAKYSKDFILMPCCVVDEPIEKVGGINWMNSLEEYARNKGFEIKKDTLNFKGQNKLIWGKINNEH</sequence>
<accession>A0A2M7X4A3</accession>
<dbReference type="AlphaFoldDB" id="A0A2M7X4A3"/>
<dbReference type="SUPFAM" id="SSF53335">
    <property type="entry name" value="S-adenosyl-L-methionine-dependent methyltransferases"/>
    <property type="match status" value="1"/>
</dbReference>
<protein>
    <recommendedName>
        <fullName evidence="3">Methyltransferase domain-containing protein</fullName>
    </recommendedName>
</protein>
<name>A0A2M7X4A3_UNCKA</name>
<dbReference type="EMBL" id="PFWY01000052">
    <property type="protein sequence ID" value="PJA41016.1"/>
    <property type="molecule type" value="Genomic_DNA"/>
</dbReference>
<evidence type="ECO:0000313" key="1">
    <source>
        <dbReference type="EMBL" id="PJA41016.1"/>
    </source>
</evidence>
<dbReference type="PANTHER" id="PTHR36971:SF1">
    <property type="entry name" value="METHYLTRANSFERASE DOMAIN-CONTAINING PROTEIN"/>
    <property type="match status" value="1"/>
</dbReference>
<comment type="caution">
    <text evidence="1">The sequence shown here is derived from an EMBL/GenBank/DDBJ whole genome shotgun (WGS) entry which is preliminary data.</text>
</comment>
<dbReference type="PANTHER" id="PTHR36971">
    <property type="entry name" value="UNNAMED PRODUCT"/>
    <property type="match status" value="1"/>
</dbReference>
<dbReference type="Gene3D" id="3.40.50.150">
    <property type="entry name" value="Vaccinia Virus protein VP39"/>
    <property type="match status" value="1"/>
</dbReference>
<evidence type="ECO:0000313" key="2">
    <source>
        <dbReference type="Proteomes" id="UP000230683"/>
    </source>
</evidence>
<proteinExistence type="predicted"/>
<reference evidence="2" key="1">
    <citation type="submission" date="2017-09" db="EMBL/GenBank/DDBJ databases">
        <title>Depth-based differentiation of microbial function through sediment-hosted aquifers and enrichment of novel symbionts in the deep terrestrial subsurface.</title>
        <authorList>
            <person name="Probst A.J."/>
            <person name="Ladd B."/>
            <person name="Jarett J.K."/>
            <person name="Geller-Mcgrath D.E."/>
            <person name="Sieber C.M.K."/>
            <person name="Emerson J.B."/>
            <person name="Anantharaman K."/>
            <person name="Thomas B.C."/>
            <person name="Malmstrom R."/>
            <person name="Stieglmeier M."/>
            <person name="Klingl A."/>
            <person name="Woyke T."/>
            <person name="Ryan C.M."/>
            <person name="Banfield J.F."/>
        </authorList>
    </citation>
    <scope>NUCLEOTIDE SEQUENCE [LARGE SCALE GENOMIC DNA]</scope>
</reference>